<keyword evidence="3" id="KW-1003">Cell membrane</keyword>
<accession>A0A1R0X721</accession>
<dbReference type="PROSITE" id="PS50928">
    <property type="entry name" value="ABC_TM1"/>
    <property type="match status" value="1"/>
</dbReference>
<dbReference type="Gene3D" id="1.10.3720.10">
    <property type="entry name" value="MetI-like"/>
    <property type="match status" value="1"/>
</dbReference>
<gene>
    <name evidence="9" type="ORF">BJP51_20125</name>
</gene>
<protein>
    <submittedName>
        <fullName evidence="9">Protein lplB</fullName>
    </submittedName>
</protein>
<feature type="transmembrane region" description="Helical" evidence="7">
    <location>
        <begin position="288"/>
        <end position="309"/>
    </location>
</feature>
<dbReference type="PANTHER" id="PTHR43227">
    <property type="entry name" value="BLL4140 PROTEIN"/>
    <property type="match status" value="1"/>
</dbReference>
<dbReference type="CDD" id="cd06261">
    <property type="entry name" value="TM_PBP2"/>
    <property type="match status" value="1"/>
</dbReference>
<keyword evidence="6 7" id="KW-0472">Membrane</keyword>
<evidence type="ECO:0000313" key="9">
    <source>
        <dbReference type="EMBL" id="OMD30371.1"/>
    </source>
</evidence>
<feature type="transmembrane region" description="Helical" evidence="7">
    <location>
        <begin position="132"/>
        <end position="153"/>
    </location>
</feature>
<organism evidence="9 10">
    <name type="scientific">Paenibacillus odorifer</name>
    <dbReference type="NCBI Taxonomy" id="189426"/>
    <lineage>
        <taxon>Bacteria</taxon>
        <taxon>Bacillati</taxon>
        <taxon>Bacillota</taxon>
        <taxon>Bacilli</taxon>
        <taxon>Bacillales</taxon>
        <taxon>Paenibacillaceae</taxon>
        <taxon>Paenibacillus</taxon>
    </lineage>
</organism>
<evidence type="ECO:0000256" key="5">
    <source>
        <dbReference type="ARBA" id="ARBA00022989"/>
    </source>
</evidence>
<evidence type="ECO:0000256" key="7">
    <source>
        <dbReference type="RuleBase" id="RU363032"/>
    </source>
</evidence>
<evidence type="ECO:0000313" key="10">
    <source>
        <dbReference type="Proteomes" id="UP000187465"/>
    </source>
</evidence>
<dbReference type="InterPro" id="IPR035906">
    <property type="entry name" value="MetI-like_sf"/>
</dbReference>
<dbReference type="InterPro" id="IPR000515">
    <property type="entry name" value="MetI-like"/>
</dbReference>
<feature type="transmembrane region" description="Helical" evidence="7">
    <location>
        <begin position="91"/>
        <end position="120"/>
    </location>
</feature>
<evidence type="ECO:0000256" key="1">
    <source>
        <dbReference type="ARBA" id="ARBA00004651"/>
    </source>
</evidence>
<evidence type="ECO:0000256" key="3">
    <source>
        <dbReference type="ARBA" id="ARBA00022475"/>
    </source>
</evidence>
<dbReference type="InterPro" id="IPR050809">
    <property type="entry name" value="UgpAE/MalFG_permease"/>
</dbReference>
<sequence length="322" mass="36395">MADSVTARTPKRSLKTLAPKQSLGKTILQYKYFYLMVLPVLIWYALFSYAPMYGVTLAFKTFNYSEGILGSPWVGLENFQTLLTDPDFRKAFWNTVIISLMKLVTHFPMPIILAIVLYEFSRTKMKRFFQTILTFPHFISWVVLSGIIINILSKDGIYNQIIMLFGGDPNSPLVDESAFRPVLYITHVWREIGWDSIIYLAALAGINPELFEAAEVDGANRFRRLLNIAWPGLKSTVAVLLILQVGQLLTQGSSFEQIFNLYSSPVYSVADTIDTYIYRTSFTIGGDFGYMTAVGVVKSIISLILLWAANTFAKKMGEEGLY</sequence>
<evidence type="ECO:0000259" key="8">
    <source>
        <dbReference type="PROSITE" id="PS50928"/>
    </source>
</evidence>
<feature type="domain" description="ABC transmembrane type-1" evidence="8">
    <location>
        <begin position="92"/>
        <end position="309"/>
    </location>
</feature>
<dbReference type="SUPFAM" id="SSF161098">
    <property type="entry name" value="MetI-like"/>
    <property type="match status" value="1"/>
</dbReference>
<keyword evidence="2 7" id="KW-0813">Transport</keyword>
<dbReference type="PANTHER" id="PTHR43227:SF11">
    <property type="entry name" value="BLL4140 PROTEIN"/>
    <property type="match status" value="1"/>
</dbReference>
<name>A0A1R0X721_9BACL</name>
<evidence type="ECO:0000256" key="4">
    <source>
        <dbReference type="ARBA" id="ARBA00022692"/>
    </source>
</evidence>
<keyword evidence="5 7" id="KW-1133">Transmembrane helix</keyword>
<dbReference type="GO" id="GO:0005886">
    <property type="term" value="C:plasma membrane"/>
    <property type="evidence" value="ECO:0007669"/>
    <property type="project" value="UniProtKB-SubCell"/>
</dbReference>
<dbReference type="Proteomes" id="UP000187465">
    <property type="component" value="Unassembled WGS sequence"/>
</dbReference>
<comment type="subcellular location">
    <subcellularLocation>
        <location evidence="1 7">Cell membrane</location>
        <topology evidence="1 7">Multi-pass membrane protein</topology>
    </subcellularLocation>
</comment>
<proteinExistence type="inferred from homology"/>
<dbReference type="GO" id="GO:0055085">
    <property type="term" value="P:transmembrane transport"/>
    <property type="evidence" value="ECO:0007669"/>
    <property type="project" value="InterPro"/>
</dbReference>
<dbReference type="Pfam" id="PF00528">
    <property type="entry name" value="BPD_transp_1"/>
    <property type="match status" value="1"/>
</dbReference>
<dbReference type="RefSeq" id="WP_036688194.1">
    <property type="nucleotide sequence ID" value="NZ_MKQP01000025.1"/>
</dbReference>
<feature type="transmembrane region" description="Helical" evidence="7">
    <location>
        <begin position="32"/>
        <end position="50"/>
    </location>
</feature>
<evidence type="ECO:0000256" key="2">
    <source>
        <dbReference type="ARBA" id="ARBA00022448"/>
    </source>
</evidence>
<keyword evidence="4 7" id="KW-0812">Transmembrane</keyword>
<dbReference type="EMBL" id="MKQP01000025">
    <property type="protein sequence ID" value="OMD30371.1"/>
    <property type="molecule type" value="Genomic_DNA"/>
</dbReference>
<evidence type="ECO:0000256" key="6">
    <source>
        <dbReference type="ARBA" id="ARBA00023136"/>
    </source>
</evidence>
<reference evidence="9 10" key="1">
    <citation type="submission" date="2016-10" db="EMBL/GenBank/DDBJ databases">
        <title>Paenibacillus species isolates.</title>
        <authorList>
            <person name="Beno S.M."/>
        </authorList>
    </citation>
    <scope>NUCLEOTIDE SEQUENCE [LARGE SCALE GENOMIC DNA]</scope>
    <source>
        <strain evidence="9 10">FSL H7-0604</strain>
    </source>
</reference>
<comment type="caution">
    <text evidence="9">The sequence shown here is derived from an EMBL/GenBank/DDBJ whole genome shotgun (WGS) entry which is preliminary data.</text>
</comment>
<dbReference type="AlphaFoldDB" id="A0A1R0X721"/>
<comment type="similarity">
    <text evidence="7">Belongs to the binding-protein-dependent transport system permease family.</text>
</comment>